<evidence type="ECO:0000313" key="2">
    <source>
        <dbReference type="EMBL" id="KAJ7690114.1"/>
    </source>
</evidence>
<reference evidence="2" key="1">
    <citation type="submission" date="2023-03" db="EMBL/GenBank/DDBJ databases">
        <title>Massive genome expansion in bonnet fungi (Mycena s.s.) driven by repeated elements and novel gene families across ecological guilds.</title>
        <authorList>
            <consortium name="Lawrence Berkeley National Laboratory"/>
            <person name="Harder C.B."/>
            <person name="Miyauchi S."/>
            <person name="Viragh M."/>
            <person name="Kuo A."/>
            <person name="Thoen E."/>
            <person name="Andreopoulos B."/>
            <person name="Lu D."/>
            <person name="Skrede I."/>
            <person name="Drula E."/>
            <person name="Henrissat B."/>
            <person name="Morin E."/>
            <person name="Kohler A."/>
            <person name="Barry K."/>
            <person name="LaButti K."/>
            <person name="Morin E."/>
            <person name="Salamov A."/>
            <person name="Lipzen A."/>
            <person name="Mereny Z."/>
            <person name="Hegedus B."/>
            <person name="Baldrian P."/>
            <person name="Stursova M."/>
            <person name="Weitz H."/>
            <person name="Taylor A."/>
            <person name="Grigoriev I.V."/>
            <person name="Nagy L.G."/>
            <person name="Martin F."/>
            <person name="Kauserud H."/>
        </authorList>
    </citation>
    <scope>NUCLEOTIDE SEQUENCE</scope>
    <source>
        <strain evidence="2">CBHHK067</strain>
    </source>
</reference>
<feature type="signal peptide" evidence="1">
    <location>
        <begin position="1"/>
        <end position="23"/>
    </location>
</feature>
<evidence type="ECO:0000256" key="1">
    <source>
        <dbReference type="SAM" id="SignalP"/>
    </source>
</evidence>
<dbReference type="Proteomes" id="UP001221757">
    <property type="component" value="Unassembled WGS sequence"/>
</dbReference>
<proteinExistence type="predicted"/>
<organism evidence="2 3">
    <name type="scientific">Mycena rosella</name>
    <name type="common">Pink bonnet</name>
    <name type="synonym">Agaricus rosellus</name>
    <dbReference type="NCBI Taxonomy" id="1033263"/>
    <lineage>
        <taxon>Eukaryota</taxon>
        <taxon>Fungi</taxon>
        <taxon>Dikarya</taxon>
        <taxon>Basidiomycota</taxon>
        <taxon>Agaricomycotina</taxon>
        <taxon>Agaricomycetes</taxon>
        <taxon>Agaricomycetidae</taxon>
        <taxon>Agaricales</taxon>
        <taxon>Marasmiineae</taxon>
        <taxon>Mycenaceae</taxon>
        <taxon>Mycena</taxon>
    </lineage>
</organism>
<sequence length="79" mass="8684">MAETLRLAGSAFLIIVSVLPCCYEPRATVVHDIDVPTHPRTGAIFLSPHHLHFNPHPFQSDISPDFALSRISCQLGAFC</sequence>
<evidence type="ECO:0008006" key="4">
    <source>
        <dbReference type="Google" id="ProtNLM"/>
    </source>
</evidence>
<evidence type="ECO:0000313" key="3">
    <source>
        <dbReference type="Proteomes" id="UP001221757"/>
    </source>
</evidence>
<dbReference type="EMBL" id="JARKIE010000067">
    <property type="protein sequence ID" value="KAJ7690114.1"/>
    <property type="molecule type" value="Genomic_DNA"/>
</dbReference>
<feature type="chain" id="PRO_5042168232" description="Secreted protein" evidence="1">
    <location>
        <begin position="24"/>
        <end position="79"/>
    </location>
</feature>
<dbReference type="AlphaFoldDB" id="A0AAD7DFH8"/>
<name>A0AAD7DFH8_MYCRO</name>
<accession>A0AAD7DFH8</accession>
<comment type="caution">
    <text evidence="2">The sequence shown here is derived from an EMBL/GenBank/DDBJ whole genome shotgun (WGS) entry which is preliminary data.</text>
</comment>
<keyword evidence="1" id="KW-0732">Signal</keyword>
<keyword evidence="3" id="KW-1185">Reference proteome</keyword>
<protein>
    <recommendedName>
        <fullName evidence="4">Secreted protein</fullName>
    </recommendedName>
</protein>
<gene>
    <name evidence="2" type="ORF">B0H17DRAFT_1065531</name>
</gene>